<accession>A0ACC0LRD2</accession>
<comment type="caution">
    <text evidence="1">The sequence shown here is derived from an EMBL/GenBank/DDBJ whole genome shotgun (WGS) entry which is preliminary data.</text>
</comment>
<gene>
    <name evidence="1" type="ORF">RHMOL_Rhmol11G0100400</name>
</gene>
<proteinExistence type="predicted"/>
<dbReference type="EMBL" id="CM046398">
    <property type="protein sequence ID" value="KAI8530957.1"/>
    <property type="molecule type" value="Genomic_DNA"/>
</dbReference>
<evidence type="ECO:0000313" key="2">
    <source>
        <dbReference type="Proteomes" id="UP001062846"/>
    </source>
</evidence>
<protein>
    <submittedName>
        <fullName evidence="1">Uncharacterized protein</fullName>
    </submittedName>
</protein>
<sequence>MLWRSSKQEQSHVATVDTSSIGRLGIVDETLTPSMESLDPDSAGVRDSKRHGLGQ</sequence>
<organism evidence="1 2">
    <name type="scientific">Rhododendron molle</name>
    <name type="common">Chinese azalea</name>
    <name type="synonym">Azalea mollis</name>
    <dbReference type="NCBI Taxonomy" id="49168"/>
    <lineage>
        <taxon>Eukaryota</taxon>
        <taxon>Viridiplantae</taxon>
        <taxon>Streptophyta</taxon>
        <taxon>Embryophyta</taxon>
        <taxon>Tracheophyta</taxon>
        <taxon>Spermatophyta</taxon>
        <taxon>Magnoliopsida</taxon>
        <taxon>eudicotyledons</taxon>
        <taxon>Gunneridae</taxon>
        <taxon>Pentapetalae</taxon>
        <taxon>asterids</taxon>
        <taxon>Ericales</taxon>
        <taxon>Ericaceae</taxon>
        <taxon>Ericoideae</taxon>
        <taxon>Rhodoreae</taxon>
        <taxon>Rhododendron</taxon>
    </lineage>
</organism>
<reference evidence="1" key="1">
    <citation type="submission" date="2022-02" db="EMBL/GenBank/DDBJ databases">
        <title>Plant Genome Project.</title>
        <authorList>
            <person name="Zhang R.-G."/>
        </authorList>
    </citation>
    <scope>NUCLEOTIDE SEQUENCE</scope>
    <source>
        <strain evidence="1">AT1</strain>
    </source>
</reference>
<name>A0ACC0LRD2_RHOML</name>
<dbReference type="Proteomes" id="UP001062846">
    <property type="component" value="Chromosome 11"/>
</dbReference>
<keyword evidence="2" id="KW-1185">Reference proteome</keyword>
<evidence type="ECO:0000313" key="1">
    <source>
        <dbReference type="EMBL" id="KAI8530957.1"/>
    </source>
</evidence>